<accession>A0ABS8D3G3</accession>
<reference evidence="1" key="1">
    <citation type="submission" date="2021-10" db="EMBL/GenBank/DDBJ databases">
        <title>The complete genome sequence of Leeia sp. TBRC 13508.</title>
        <authorList>
            <person name="Charoenyingcharoen P."/>
            <person name="Yukphan P."/>
        </authorList>
    </citation>
    <scope>NUCLEOTIDE SEQUENCE</scope>
    <source>
        <strain evidence="1">TBRC 13508</strain>
    </source>
</reference>
<dbReference type="PANTHER" id="PTHR30143:SF0">
    <property type="entry name" value="2-KETO-4-PENTENOATE HYDRATASE"/>
    <property type="match status" value="1"/>
</dbReference>
<proteinExistence type="predicted"/>
<dbReference type="RefSeq" id="WP_227178774.1">
    <property type="nucleotide sequence ID" value="NZ_JAJBZT010000002.1"/>
</dbReference>
<dbReference type="Proteomes" id="UP001165395">
    <property type="component" value="Unassembled WGS sequence"/>
</dbReference>
<organism evidence="1 2">
    <name type="scientific">Leeia speluncae</name>
    <dbReference type="NCBI Taxonomy" id="2884804"/>
    <lineage>
        <taxon>Bacteria</taxon>
        <taxon>Pseudomonadati</taxon>
        <taxon>Pseudomonadota</taxon>
        <taxon>Betaproteobacteria</taxon>
        <taxon>Neisseriales</taxon>
        <taxon>Leeiaceae</taxon>
        <taxon>Leeia</taxon>
    </lineage>
</organism>
<dbReference type="EMBL" id="JAJBZT010000002">
    <property type="protein sequence ID" value="MCB6182737.1"/>
    <property type="molecule type" value="Genomic_DNA"/>
</dbReference>
<evidence type="ECO:0000313" key="1">
    <source>
        <dbReference type="EMBL" id="MCB6182737.1"/>
    </source>
</evidence>
<dbReference type="PANTHER" id="PTHR30143">
    <property type="entry name" value="ACID HYDRATASE"/>
    <property type="match status" value="1"/>
</dbReference>
<name>A0ABS8D3G3_9NEIS</name>
<protein>
    <recommendedName>
        <fullName evidence="3">2-keto-4-pentenoate hydratase</fullName>
    </recommendedName>
</protein>
<comment type="caution">
    <text evidence="1">The sequence shown here is derived from an EMBL/GenBank/DDBJ whole genome shotgun (WGS) entry which is preliminary data.</text>
</comment>
<dbReference type="SUPFAM" id="SSF56529">
    <property type="entry name" value="FAH"/>
    <property type="match status" value="1"/>
</dbReference>
<evidence type="ECO:0008006" key="3">
    <source>
        <dbReference type="Google" id="ProtNLM"/>
    </source>
</evidence>
<dbReference type="Gene3D" id="3.90.850.10">
    <property type="entry name" value="Fumarylacetoacetase-like, C-terminal domain"/>
    <property type="match status" value="1"/>
</dbReference>
<evidence type="ECO:0000313" key="2">
    <source>
        <dbReference type="Proteomes" id="UP001165395"/>
    </source>
</evidence>
<dbReference type="InterPro" id="IPR050772">
    <property type="entry name" value="Hydratase-Decarb/MhpD_sf"/>
</dbReference>
<keyword evidence="2" id="KW-1185">Reference proteome</keyword>
<gene>
    <name evidence="1" type="ORF">LIN78_04105</name>
</gene>
<dbReference type="InterPro" id="IPR036663">
    <property type="entry name" value="Fumarylacetoacetase_C_sf"/>
</dbReference>
<sequence>MITLNEAQLAFAHQLATLRSQHERITSASLAVEIPDAPTAEAIQQAVLAALQTTTGGWKCGVPAGDKTIIAPIPANQVVNLVNQPSATTVNTTSFEGTVRIEPEFAFIFKEDLPPKDTAYSEAEIHAAIGDIRLAIEIIGYRVTDPSSLPFLHKLADGLSNLGLILGQSILAHKDNLPGTVVLTLREGDQTRTFDGKHPNQQPWLPLYWLVNHLTSTGRTIMAGQPIITGSFAGAIEVNPSVNCQLHYQDLGTIVVNWQCIAAK</sequence>